<keyword evidence="1" id="KW-0732">Signal</keyword>
<dbReference type="EMBL" id="JAHGAW010000008">
    <property type="protein sequence ID" value="MBT2187904.1"/>
    <property type="molecule type" value="Genomic_DNA"/>
</dbReference>
<organism evidence="2 3">
    <name type="scientific">Sphingobium nicotianae</name>
    <dbReference type="NCBI Taxonomy" id="2782607"/>
    <lineage>
        <taxon>Bacteria</taxon>
        <taxon>Pseudomonadati</taxon>
        <taxon>Pseudomonadota</taxon>
        <taxon>Alphaproteobacteria</taxon>
        <taxon>Sphingomonadales</taxon>
        <taxon>Sphingomonadaceae</taxon>
        <taxon>Sphingobium</taxon>
    </lineage>
</organism>
<protein>
    <submittedName>
        <fullName evidence="2">DUF3617 family protein</fullName>
    </submittedName>
</protein>
<accession>A0A9X1IS22</accession>
<dbReference type="Proteomes" id="UP001138757">
    <property type="component" value="Unassembled WGS sequence"/>
</dbReference>
<dbReference type="PROSITE" id="PS51257">
    <property type="entry name" value="PROKAR_LIPOPROTEIN"/>
    <property type="match status" value="1"/>
</dbReference>
<dbReference type="AlphaFoldDB" id="A0A9X1IS22"/>
<comment type="caution">
    <text evidence="2">The sequence shown here is derived from an EMBL/GenBank/DDBJ whole genome shotgun (WGS) entry which is preliminary data.</text>
</comment>
<name>A0A9X1IS22_9SPHN</name>
<keyword evidence="3" id="KW-1185">Reference proteome</keyword>
<proteinExistence type="predicted"/>
<evidence type="ECO:0000313" key="2">
    <source>
        <dbReference type="EMBL" id="MBT2187904.1"/>
    </source>
</evidence>
<dbReference type="InterPro" id="IPR022061">
    <property type="entry name" value="DUF3617"/>
</dbReference>
<reference evidence="2" key="1">
    <citation type="submission" date="2021-05" db="EMBL/GenBank/DDBJ databases">
        <title>Genome of Sphingobium sp. strain.</title>
        <authorList>
            <person name="Fan R."/>
        </authorList>
    </citation>
    <scope>NUCLEOTIDE SEQUENCE</scope>
    <source>
        <strain evidence="2">H33</strain>
    </source>
</reference>
<evidence type="ECO:0000313" key="3">
    <source>
        <dbReference type="Proteomes" id="UP001138757"/>
    </source>
</evidence>
<evidence type="ECO:0000256" key="1">
    <source>
        <dbReference type="SAM" id="SignalP"/>
    </source>
</evidence>
<dbReference type="RefSeq" id="WP_214624153.1">
    <property type="nucleotide sequence ID" value="NZ_JAHGAW010000008.1"/>
</dbReference>
<dbReference type="Pfam" id="PF12276">
    <property type="entry name" value="DUF3617"/>
    <property type="match status" value="1"/>
</dbReference>
<feature type="chain" id="PRO_5040851493" evidence="1">
    <location>
        <begin position="18"/>
        <end position="192"/>
    </location>
</feature>
<feature type="signal peptide" evidence="1">
    <location>
        <begin position="1"/>
        <end position="17"/>
    </location>
</feature>
<sequence>MRPVPLTAALILPLALAACDKGGPTVSATNASTAEVQEKVAAASGGGDALMVEPGRWEGTMTMHDIQLAGMDKMPPAARAQMISQMGKAKTIISCVTPEEVKAKNGFFKGLDDKSCKYDHFTLAGGKLDAAMSCAHDGGAKVSMTMNGSYSPQAYHMDIASRTSGNSPMGMSMKMTMDAKRVGACRGTPDES</sequence>
<gene>
    <name evidence="2" type="ORF">KK488_13200</name>
</gene>